<dbReference type="OrthoDB" id="1727266at2"/>
<keyword evidence="5" id="KW-1185">Reference proteome</keyword>
<dbReference type="SUPFAM" id="SSF55729">
    <property type="entry name" value="Acyl-CoA N-acyltransferases (Nat)"/>
    <property type="match status" value="1"/>
</dbReference>
<evidence type="ECO:0000313" key="4">
    <source>
        <dbReference type="EMBL" id="RIH88929.1"/>
    </source>
</evidence>
<dbReference type="Pfam" id="PF00583">
    <property type="entry name" value="Acetyltransf_1"/>
    <property type="match status" value="1"/>
</dbReference>
<evidence type="ECO:0000256" key="2">
    <source>
        <dbReference type="ARBA" id="ARBA00023315"/>
    </source>
</evidence>
<organism evidence="4 5">
    <name type="scientific">Calidithermus terrae</name>
    <dbReference type="NCBI Taxonomy" id="1408545"/>
    <lineage>
        <taxon>Bacteria</taxon>
        <taxon>Thermotogati</taxon>
        <taxon>Deinococcota</taxon>
        <taxon>Deinococci</taxon>
        <taxon>Thermales</taxon>
        <taxon>Thermaceae</taxon>
        <taxon>Calidithermus</taxon>
    </lineage>
</organism>
<dbReference type="RefSeq" id="WP_119314077.1">
    <property type="nucleotide sequence ID" value="NZ_QXDL01000023.1"/>
</dbReference>
<keyword evidence="1 4" id="KW-0808">Transferase</keyword>
<proteinExistence type="predicted"/>
<dbReference type="GO" id="GO:0016747">
    <property type="term" value="F:acyltransferase activity, transferring groups other than amino-acyl groups"/>
    <property type="evidence" value="ECO:0007669"/>
    <property type="project" value="InterPro"/>
</dbReference>
<name>A0A399F0V2_9DEIN</name>
<evidence type="ECO:0000313" key="5">
    <source>
        <dbReference type="Proteomes" id="UP000265715"/>
    </source>
</evidence>
<dbReference type="AlphaFoldDB" id="A0A399F0V2"/>
<gene>
    <name evidence="4" type="primary">argA_2</name>
    <name evidence="4" type="ORF">Mterra_00880</name>
</gene>
<keyword evidence="2 4" id="KW-0012">Acyltransferase</keyword>
<feature type="domain" description="N-acetyltransferase" evidence="3">
    <location>
        <begin position="1"/>
        <end position="126"/>
    </location>
</feature>
<dbReference type="NCBIfam" id="NF040501">
    <property type="entry name" value="resist_ArsN2"/>
    <property type="match status" value="1"/>
</dbReference>
<dbReference type="Gene3D" id="3.40.630.30">
    <property type="match status" value="1"/>
</dbReference>
<protein>
    <submittedName>
        <fullName evidence="4">Amino-acid acetyltransferase</fullName>
        <ecNumber evidence="4">2.3.1.1</ecNumber>
    </submittedName>
</protein>
<evidence type="ECO:0000259" key="3">
    <source>
        <dbReference type="PROSITE" id="PS51186"/>
    </source>
</evidence>
<comment type="caution">
    <text evidence="4">The sequence shown here is derived from an EMBL/GenBank/DDBJ whole genome shotgun (WGS) entry which is preliminary data.</text>
</comment>
<dbReference type="Proteomes" id="UP000265715">
    <property type="component" value="Unassembled WGS sequence"/>
</dbReference>
<sequence length="141" mass="15299">MRRARPEDLPAVLELLEQAALPRRGVEQHLGHFLLEFDGATLVGCAGLEVYGDAGLLRSVAVRPEYRSRGVAGRLVGALLEQARRQGLKSLSLLTTTAEGYFPRYGFARVAREQLPPALYASEEFRGACPEGAVALHLTLG</sequence>
<dbReference type="EMBL" id="QXDL01000023">
    <property type="protein sequence ID" value="RIH88929.1"/>
    <property type="molecule type" value="Genomic_DNA"/>
</dbReference>
<accession>A0A399F0V2</accession>
<dbReference type="InterPro" id="IPR000182">
    <property type="entry name" value="GNAT_dom"/>
</dbReference>
<dbReference type="PROSITE" id="PS51186">
    <property type="entry name" value="GNAT"/>
    <property type="match status" value="1"/>
</dbReference>
<dbReference type="EC" id="2.3.1.1" evidence="4"/>
<dbReference type="PANTHER" id="PTHR43877">
    <property type="entry name" value="AMINOALKYLPHOSPHONATE N-ACETYLTRANSFERASE-RELATED-RELATED"/>
    <property type="match status" value="1"/>
</dbReference>
<dbReference type="CDD" id="cd04301">
    <property type="entry name" value="NAT_SF"/>
    <property type="match status" value="1"/>
</dbReference>
<dbReference type="InterPro" id="IPR050832">
    <property type="entry name" value="Bact_Acetyltransf"/>
</dbReference>
<evidence type="ECO:0000256" key="1">
    <source>
        <dbReference type="ARBA" id="ARBA00022679"/>
    </source>
</evidence>
<reference evidence="4 5" key="1">
    <citation type="submission" date="2018-08" db="EMBL/GenBank/DDBJ databases">
        <title>Meiothermus terrae DSM 26712 genome sequencing project.</title>
        <authorList>
            <person name="Da Costa M.S."/>
            <person name="Albuquerque L."/>
            <person name="Raposo P."/>
            <person name="Froufe H.J.C."/>
            <person name="Barroso C.S."/>
            <person name="Egas C."/>
        </authorList>
    </citation>
    <scope>NUCLEOTIDE SEQUENCE [LARGE SCALE GENOMIC DNA]</scope>
    <source>
        <strain evidence="4 5">DSM 26712</strain>
    </source>
</reference>
<dbReference type="InterPro" id="IPR016181">
    <property type="entry name" value="Acyl_CoA_acyltransferase"/>
</dbReference>